<dbReference type="KEGG" id="msf:IT882_08765"/>
<evidence type="ECO:0000256" key="9">
    <source>
        <dbReference type="SAM" id="Phobius"/>
    </source>
</evidence>
<feature type="transmembrane region" description="Helical" evidence="9">
    <location>
        <begin position="225"/>
        <end position="253"/>
    </location>
</feature>
<feature type="transmembrane region" description="Helical" evidence="9">
    <location>
        <begin position="305"/>
        <end position="328"/>
    </location>
</feature>
<evidence type="ECO:0000256" key="1">
    <source>
        <dbReference type="ARBA" id="ARBA00004651"/>
    </source>
</evidence>
<evidence type="ECO:0000256" key="6">
    <source>
        <dbReference type="ARBA" id="ARBA00022989"/>
    </source>
</evidence>
<feature type="transmembrane region" description="Helical" evidence="9">
    <location>
        <begin position="51"/>
        <end position="70"/>
    </location>
</feature>
<evidence type="ECO:0000256" key="5">
    <source>
        <dbReference type="ARBA" id="ARBA00022692"/>
    </source>
</evidence>
<dbReference type="Proteomes" id="UP000594480">
    <property type="component" value="Chromosome"/>
</dbReference>
<evidence type="ECO:0000313" key="11">
    <source>
        <dbReference type="Proteomes" id="UP000594480"/>
    </source>
</evidence>
<dbReference type="GO" id="GO:0022857">
    <property type="term" value="F:transmembrane transporter activity"/>
    <property type="evidence" value="ECO:0007669"/>
    <property type="project" value="InterPro"/>
</dbReference>
<feature type="transmembrane region" description="Helical" evidence="9">
    <location>
        <begin position="273"/>
        <end position="293"/>
    </location>
</feature>
<reference evidence="10 11" key="1">
    <citation type="submission" date="2020-11" db="EMBL/GenBank/DDBJ databases">
        <title>Amino acid is mineralized and recycled by bacteria in oceanic microbiome.</title>
        <authorList>
            <person name="Zheng L.Y."/>
        </authorList>
    </citation>
    <scope>NUCLEOTIDE SEQUENCE [LARGE SCALE GENOMIC DNA]</scope>
    <source>
        <strain evidence="10 11">A32-1</strain>
    </source>
</reference>
<comment type="similarity">
    <text evidence="2">Belongs to the BCCT transporter (TC 2.A.15) family.</text>
</comment>
<keyword evidence="4" id="KW-1003">Cell membrane</keyword>
<dbReference type="PANTHER" id="PTHR30047:SF7">
    <property type="entry name" value="HIGH-AFFINITY CHOLINE TRANSPORT PROTEIN"/>
    <property type="match status" value="1"/>
</dbReference>
<evidence type="ECO:0000256" key="3">
    <source>
        <dbReference type="ARBA" id="ARBA00022448"/>
    </source>
</evidence>
<feature type="transmembrane region" description="Helical" evidence="9">
    <location>
        <begin position="188"/>
        <end position="205"/>
    </location>
</feature>
<keyword evidence="7 9" id="KW-0472">Membrane</keyword>
<accession>A0A7S8RGN8</accession>
<keyword evidence="3" id="KW-0813">Transport</keyword>
<evidence type="ECO:0000256" key="8">
    <source>
        <dbReference type="SAM" id="MobiDB-lite"/>
    </source>
</evidence>
<feature type="transmembrane region" description="Helical" evidence="9">
    <location>
        <begin position="515"/>
        <end position="535"/>
    </location>
</feature>
<evidence type="ECO:0000256" key="2">
    <source>
        <dbReference type="ARBA" id="ARBA00005658"/>
    </source>
</evidence>
<dbReference type="EMBL" id="CP064760">
    <property type="protein sequence ID" value="QPE03471.1"/>
    <property type="molecule type" value="Genomic_DNA"/>
</dbReference>
<evidence type="ECO:0000313" key="10">
    <source>
        <dbReference type="EMBL" id="QPE03471.1"/>
    </source>
</evidence>
<dbReference type="RefSeq" id="WP_195691573.1">
    <property type="nucleotide sequence ID" value="NZ_CP064760.1"/>
</dbReference>
<evidence type="ECO:0000256" key="7">
    <source>
        <dbReference type="ARBA" id="ARBA00023136"/>
    </source>
</evidence>
<dbReference type="AlphaFoldDB" id="A0A7S8RGN8"/>
<dbReference type="InterPro" id="IPR000060">
    <property type="entry name" value="BCCT_transptr"/>
</dbReference>
<feature type="transmembrane region" description="Helical" evidence="9">
    <location>
        <begin position="132"/>
        <end position="151"/>
    </location>
</feature>
<feature type="region of interest" description="Disordered" evidence="8">
    <location>
        <begin position="617"/>
        <end position="658"/>
    </location>
</feature>
<feature type="transmembrane region" description="Helical" evidence="9">
    <location>
        <begin position="394"/>
        <end position="417"/>
    </location>
</feature>
<keyword evidence="6 9" id="KW-1133">Transmembrane helix</keyword>
<evidence type="ECO:0000256" key="4">
    <source>
        <dbReference type="ARBA" id="ARBA00022475"/>
    </source>
</evidence>
<comment type="subcellular location">
    <subcellularLocation>
        <location evidence="1">Cell membrane</location>
        <topology evidence="1">Multi-pass membrane protein</topology>
    </subcellularLocation>
</comment>
<gene>
    <name evidence="10" type="ORF">IT882_08765</name>
</gene>
<dbReference type="GO" id="GO:0005886">
    <property type="term" value="C:plasma membrane"/>
    <property type="evidence" value="ECO:0007669"/>
    <property type="project" value="UniProtKB-SubCell"/>
</dbReference>
<dbReference type="Pfam" id="PF02028">
    <property type="entry name" value="BCCT"/>
    <property type="match status" value="1"/>
</dbReference>
<feature type="transmembrane region" description="Helical" evidence="9">
    <location>
        <begin position="437"/>
        <end position="461"/>
    </location>
</feature>
<feature type="transmembrane region" description="Helical" evidence="9">
    <location>
        <begin position="365"/>
        <end position="382"/>
    </location>
</feature>
<feature type="transmembrane region" description="Helical" evidence="9">
    <location>
        <begin position="90"/>
        <end position="111"/>
    </location>
</feature>
<name>A0A7S8RGN8_9MICO</name>
<sequence length="658" mass="69507">MASTDKSPSAKGPVGRVLREVNAPELAAGIHPALIPGIGVEQTGRRFSTNVTVFATAGVFVAAVIIWAIVSPASLQFVGSTALGWVTTNFGWLFSSLAVLVLGFMLVVGYGRTGGVRLGADDEKPEFSTVSWIAMLFSAGMGIGLLFYGPLEPLSFFVDPPHGFAVEPGTTDAMETALAQTLFHWGPLAWGFYALVGAAIAYGAYRRGRAPLISGIFEPLFGRRVDGWAGGVIDIFAIIVTLFGTAVSLGIGILQIGRGIEVVSGIDDVGQGVLMILFAVLTGLFVLSAVSGVKRGIRALSNINMALAGGLALFVFVVGPTLLIVTLLPSGLVTFFSDLGIMMSRNSFEGEGAASFMASWTTYYWAWWISWSPFVGIFIAKISRGRTLREFVTVVILIPSAVCFVWFTTLGGTAMWMEQEGVGLSELAQPEDVLFGVLGELPLGALTSVVAIISIVVYFVTSADSASIVMGSMSQRGKPEPSTWVTITWGVLLGGVAAALLLVGGASALQGLQSIMIVTALPFALVIIGIMVAWAKELRTDPYVLRRKFARAAIAQGVRQGIAEHGDDFVFDSASVDAGEGAGAWLDSTDPQLTEWYTTATQEIQVVDADDVARTLEPGHIQPKGPARPDHEASGDASLVVGEKRANRTEGGEDTTER</sequence>
<proteinExistence type="inferred from homology"/>
<dbReference type="PANTHER" id="PTHR30047">
    <property type="entry name" value="HIGH-AFFINITY CHOLINE TRANSPORT PROTEIN-RELATED"/>
    <property type="match status" value="1"/>
</dbReference>
<feature type="compositionally biased region" description="Basic and acidic residues" evidence="8">
    <location>
        <begin position="642"/>
        <end position="658"/>
    </location>
</feature>
<protein>
    <submittedName>
        <fullName evidence="10">BCCT family transporter</fullName>
    </submittedName>
</protein>
<feature type="transmembrane region" description="Helical" evidence="9">
    <location>
        <begin position="482"/>
        <end position="503"/>
    </location>
</feature>
<keyword evidence="5 9" id="KW-0812">Transmembrane</keyword>
<keyword evidence="11" id="KW-1185">Reference proteome</keyword>
<organism evidence="10 11">
    <name type="scientific">Microbacterium schleiferi</name>
    <dbReference type="NCBI Taxonomy" id="69362"/>
    <lineage>
        <taxon>Bacteria</taxon>
        <taxon>Bacillati</taxon>
        <taxon>Actinomycetota</taxon>
        <taxon>Actinomycetes</taxon>
        <taxon>Micrococcales</taxon>
        <taxon>Microbacteriaceae</taxon>
        <taxon>Microbacterium</taxon>
    </lineage>
</organism>
<dbReference type="NCBIfam" id="TIGR00842">
    <property type="entry name" value="bcct"/>
    <property type="match status" value="1"/>
</dbReference>